<keyword evidence="2" id="KW-1185">Reference proteome</keyword>
<evidence type="ECO:0000313" key="1">
    <source>
        <dbReference type="EMBL" id="KAK4253936.1"/>
    </source>
</evidence>
<dbReference type="Proteomes" id="UP001293593">
    <property type="component" value="Unassembled WGS sequence"/>
</dbReference>
<dbReference type="AlphaFoldDB" id="A0AAE1IP77"/>
<sequence length="170" mass="19830">MRPHLRSLILRYVPKVERIPFLQGMSFVPTWKSVPSSAWYTKLLRRSADEQGEPLKRYALRLLFTCELAAFTFLMNFVHAKGESYSQGCLWAPYVRYAIDSFNREITHLSLEFFEKRIGPYLPDPSQMEIPAKTGRLCASCTGDGKRRLFAVGNYINQRLLYPMHQWLAF</sequence>
<reference evidence="1" key="1">
    <citation type="submission" date="2023-10" db="EMBL/GenBank/DDBJ databases">
        <title>Chromosome-level genome of the transformable northern wattle, Acacia crassicarpa.</title>
        <authorList>
            <person name="Massaro I."/>
            <person name="Sinha N.R."/>
            <person name="Poethig S."/>
            <person name="Leichty A.R."/>
        </authorList>
    </citation>
    <scope>NUCLEOTIDE SEQUENCE</scope>
    <source>
        <strain evidence="1">Acra3RX</strain>
        <tissue evidence="1">Leaf</tissue>
    </source>
</reference>
<dbReference type="EMBL" id="JAWXYG010000014">
    <property type="protein sequence ID" value="KAK4253936.1"/>
    <property type="molecule type" value="Genomic_DNA"/>
</dbReference>
<name>A0AAE1IP77_9FABA</name>
<proteinExistence type="predicted"/>
<comment type="caution">
    <text evidence="1">The sequence shown here is derived from an EMBL/GenBank/DDBJ whole genome shotgun (WGS) entry which is preliminary data.</text>
</comment>
<gene>
    <name evidence="1" type="ORF">QN277_009379</name>
</gene>
<evidence type="ECO:0000313" key="2">
    <source>
        <dbReference type="Proteomes" id="UP001293593"/>
    </source>
</evidence>
<accession>A0AAE1IP77</accession>
<protein>
    <submittedName>
        <fullName evidence="1">Uncharacterized protein</fullName>
    </submittedName>
</protein>
<organism evidence="1 2">
    <name type="scientific">Acacia crassicarpa</name>
    <name type="common">northern wattle</name>
    <dbReference type="NCBI Taxonomy" id="499986"/>
    <lineage>
        <taxon>Eukaryota</taxon>
        <taxon>Viridiplantae</taxon>
        <taxon>Streptophyta</taxon>
        <taxon>Embryophyta</taxon>
        <taxon>Tracheophyta</taxon>
        <taxon>Spermatophyta</taxon>
        <taxon>Magnoliopsida</taxon>
        <taxon>eudicotyledons</taxon>
        <taxon>Gunneridae</taxon>
        <taxon>Pentapetalae</taxon>
        <taxon>rosids</taxon>
        <taxon>fabids</taxon>
        <taxon>Fabales</taxon>
        <taxon>Fabaceae</taxon>
        <taxon>Caesalpinioideae</taxon>
        <taxon>mimosoid clade</taxon>
        <taxon>Acacieae</taxon>
        <taxon>Acacia</taxon>
    </lineage>
</organism>